<sequence length="122" mass="14035">MTISLPEQVTSPAYREYVHYLRGKLVRAEAGLAATNDRYERARVHFDRTQARRGITPATDVVNYIDLKSSNPELRFWYARVEHFQREVAAYGTALTGLEAAHRMLGTDDNWMDDDPHLPRAD</sequence>
<dbReference type="EMBL" id="AP022871">
    <property type="protein sequence ID" value="BCB90138.1"/>
    <property type="molecule type" value="Genomic_DNA"/>
</dbReference>
<reference evidence="1 2" key="1">
    <citation type="submission" date="2020-03" db="EMBL/GenBank/DDBJ databases">
        <title>Whole genome shotgun sequence of Phytohabitans suffuscus NBRC 105367.</title>
        <authorList>
            <person name="Komaki H."/>
            <person name="Tamura T."/>
        </authorList>
    </citation>
    <scope>NUCLEOTIDE SEQUENCE [LARGE SCALE GENOMIC DNA]</scope>
    <source>
        <strain evidence="1 2">NBRC 105367</strain>
    </source>
</reference>
<dbReference type="RefSeq" id="WP_173162301.1">
    <property type="nucleotide sequence ID" value="NZ_AP022871.1"/>
</dbReference>
<name>A0A6F8YW26_9ACTN</name>
<dbReference type="Proteomes" id="UP000503011">
    <property type="component" value="Chromosome"/>
</dbReference>
<organism evidence="1 2">
    <name type="scientific">Phytohabitans suffuscus</name>
    <dbReference type="NCBI Taxonomy" id="624315"/>
    <lineage>
        <taxon>Bacteria</taxon>
        <taxon>Bacillati</taxon>
        <taxon>Actinomycetota</taxon>
        <taxon>Actinomycetes</taxon>
        <taxon>Micromonosporales</taxon>
        <taxon>Micromonosporaceae</taxon>
    </lineage>
</organism>
<proteinExistence type="predicted"/>
<accession>A0A6F8YW26</accession>
<gene>
    <name evidence="1" type="ORF">Psuf_074510</name>
</gene>
<keyword evidence="2" id="KW-1185">Reference proteome</keyword>
<evidence type="ECO:0000313" key="2">
    <source>
        <dbReference type="Proteomes" id="UP000503011"/>
    </source>
</evidence>
<reference evidence="1 2" key="2">
    <citation type="submission" date="2020-03" db="EMBL/GenBank/DDBJ databases">
        <authorList>
            <person name="Ichikawa N."/>
            <person name="Kimura A."/>
            <person name="Kitahashi Y."/>
            <person name="Uohara A."/>
        </authorList>
    </citation>
    <scope>NUCLEOTIDE SEQUENCE [LARGE SCALE GENOMIC DNA]</scope>
    <source>
        <strain evidence="1 2">NBRC 105367</strain>
    </source>
</reference>
<evidence type="ECO:0000313" key="1">
    <source>
        <dbReference type="EMBL" id="BCB90138.1"/>
    </source>
</evidence>
<protein>
    <submittedName>
        <fullName evidence="1">Uncharacterized protein</fullName>
    </submittedName>
</protein>
<dbReference type="KEGG" id="psuu:Psuf_074510"/>
<dbReference type="AlphaFoldDB" id="A0A6F8YW26"/>